<feature type="signal peptide" evidence="1">
    <location>
        <begin position="1"/>
        <end position="19"/>
    </location>
</feature>
<dbReference type="PROSITE" id="PS51257">
    <property type="entry name" value="PROKAR_LIPOPROTEIN"/>
    <property type="match status" value="1"/>
</dbReference>
<dbReference type="KEGG" id="tcd:AAIA72_08610"/>
<keyword evidence="1" id="KW-0732">Signal</keyword>
<organism evidence="2">
    <name type="scientific">Thermohahella caldifontis</name>
    <dbReference type="NCBI Taxonomy" id="3142973"/>
    <lineage>
        <taxon>Bacteria</taxon>
        <taxon>Pseudomonadati</taxon>
        <taxon>Pseudomonadota</taxon>
        <taxon>Gammaproteobacteria</taxon>
        <taxon>Oceanospirillales</taxon>
        <taxon>Hahellaceae</taxon>
        <taxon>Thermohahella</taxon>
    </lineage>
</organism>
<protein>
    <recommendedName>
        <fullName evidence="3">PEGA domain-containing protein</fullName>
    </recommendedName>
</protein>
<proteinExistence type="predicted"/>
<accession>A0AB39US46</accession>
<dbReference type="RefSeq" id="WP_369599916.1">
    <property type="nucleotide sequence ID" value="NZ_CP154858.1"/>
</dbReference>
<sequence length="168" mass="17691">MFKKLAVAAAVGVGLSGCATIVSDSKYPVAITSYPSGAHFEIRNKSGVLVHSGETPSTIILSTKAGFFQGETYQVKFDKEGYQEQVSTLDTSLDGWYVGNILFGGLIGILIVDPATGAMWKLPEQHAVTLSEQAALNAASSQGVVDGMKVISINDVPASLKKDLVKVN</sequence>
<name>A0AB39US46_9GAMM</name>
<evidence type="ECO:0008006" key="3">
    <source>
        <dbReference type="Google" id="ProtNLM"/>
    </source>
</evidence>
<feature type="chain" id="PRO_5044342758" description="PEGA domain-containing protein" evidence="1">
    <location>
        <begin position="20"/>
        <end position="168"/>
    </location>
</feature>
<dbReference type="AlphaFoldDB" id="A0AB39US46"/>
<dbReference type="EMBL" id="CP154858">
    <property type="protein sequence ID" value="XDT70875.1"/>
    <property type="molecule type" value="Genomic_DNA"/>
</dbReference>
<gene>
    <name evidence="2" type="ORF">AAIA72_08610</name>
</gene>
<evidence type="ECO:0000256" key="1">
    <source>
        <dbReference type="SAM" id="SignalP"/>
    </source>
</evidence>
<reference evidence="2" key="1">
    <citation type="submission" date="2024-05" db="EMBL/GenBank/DDBJ databases">
        <title>Genome sequencing of novel strain.</title>
        <authorList>
            <person name="Ganbat D."/>
            <person name="Ganbat S."/>
            <person name="Lee S.-J."/>
        </authorList>
    </citation>
    <scope>NUCLEOTIDE SEQUENCE</scope>
    <source>
        <strain evidence="2">SMD15-11</strain>
    </source>
</reference>
<evidence type="ECO:0000313" key="2">
    <source>
        <dbReference type="EMBL" id="XDT70875.1"/>
    </source>
</evidence>